<dbReference type="RefSeq" id="WP_111219042.1">
    <property type="nucleotide sequence ID" value="NZ_POTY01000301.1"/>
</dbReference>
<proteinExistence type="predicted"/>
<dbReference type="PROSITE" id="PS51677">
    <property type="entry name" value="NODB"/>
    <property type="match status" value="1"/>
</dbReference>
<gene>
    <name evidence="3" type="ORF">C1I95_30310</name>
</gene>
<evidence type="ECO:0000313" key="4">
    <source>
        <dbReference type="Proteomes" id="UP000248924"/>
    </source>
</evidence>
<dbReference type="GO" id="GO:0005975">
    <property type="term" value="P:carbohydrate metabolic process"/>
    <property type="evidence" value="ECO:0007669"/>
    <property type="project" value="InterPro"/>
</dbReference>
<evidence type="ECO:0000256" key="1">
    <source>
        <dbReference type="SAM" id="MobiDB-lite"/>
    </source>
</evidence>
<evidence type="ECO:0000259" key="2">
    <source>
        <dbReference type="PROSITE" id="PS51677"/>
    </source>
</evidence>
<keyword evidence="4" id="KW-1185">Reference proteome</keyword>
<evidence type="ECO:0000313" key="3">
    <source>
        <dbReference type="EMBL" id="PZG08107.1"/>
    </source>
</evidence>
<organism evidence="3 4">
    <name type="scientific">Micromonospora craterilacus</name>
    <dbReference type="NCBI Taxonomy" id="1655439"/>
    <lineage>
        <taxon>Bacteria</taxon>
        <taxon>Bacillati</taxon>
        <taxon>Actinomycetota</taxon>
        <taxon>Actinomycetes</taxon>
        <taxon>Micromonosporales</taxon>
        <taxon>Micromonosporaceae</taxon>
        <taxon>Micromonospora</taxon>
    </lineage>
</organism>
<feature type="compositionally biased region" description="Low complexity" evidence="1">
    <location>
        <begin position="66"/>
        <end position="82"/>
    </location>
</feature>
<name>A0A2W2EFA4_9ACTN</name>
<dbReference type="GO" id="GO:0016810">
    <property type="term" value="F:hydrolase activity, acting on carbon-nitrogen (but not peptide) bonds"/>
    <property type="evidence" value="ECO:0007669"/>
    <property type="project" value="InterPro"/>
</dbReference>
<reference evidence="3 4" key="1">
    <citation type="submission" date="2018-01" db="EMBL/GenBank/DDBJ databases">
        <title>Draft genome sequence of Jishengella sp. NA12.</title>
        <authorList>
            <person name="Sahin N."/>
            <person name="Ay H."/>
            <person name="Saygin H."/>
        </authorList>
    </citation>
    <scope>NUCLEOTIDE SEQUENCE [LARGE SCALE GENOMIC DNA]</scope>
    <source>
        <strain evidence="3 4">NA12</strain>
    </source>
</reference>
<feature type="domain" description="NodB homology" evidence="2">
    <location>
        <begin position="82"/>
        <end position="264"/>
    </location>
</feature>
<feature type="region of interest" description="Disordered" evidence="1">
    <location>
        <begin position="31"/>
        <end position="92"/>
    </location>
</feature>
<dbReference type="Gene3D" id="3.20.20.370">
    <property type="entry name" value="Glycoside hydrolase/deacetylase"/>
    <property type="match status" value="1"/>
</dbReference>
<comment type="caution">
    <text evidence="3">The sequence shown here is derived from an EMBL/GenBank/DDBJ whole genome shotgun (WGS) entry which is preliminary data.</text>
</comment>
<dbReference type="EMBL" id="POTY01000301">
    <property type="protein sequence ID" value="PZG08107.1"/>
    <property type="molecule type" value="Genomic_DNA"/>
</dbReference>
<dbReference type="OrthoDB" id="3864432at2"/>
<dbReference type="PANTHER" id="PTHR10587">
    <property type="entry name" value="GLYCOSYL TRANSFERASE-RELATED"/>
    <property type="match status" value="1"/>
</dbReference>
<accession>A0A2W2EFA4</accession>
<dbReference type="InterPro" id="IPR050248">
    <property type="entry name" value="Polysacc_deacetylase_ArnD"/>
</dbReference>
<dbReference type="AlphaFoldDB" id="A0A2W2EFA4"/>
<dbReference type="CDD" id="cd10917">
    <property type="entry name" value="CE4_NodB_like_6s_7s"/>
    <property type="match status" value="1"/>
</dbReference>
<dbReference type="Proteomes" id="UP000248924">
    <property type="component" value="Unassembled WGS sequence"/>
</dbReference>
<dbReference type="SUPFAM" id="SSF88713">
    <property type="entry name" value="Glycoside hydrolase/deacetylase"/>
    <property type="match status" value="1"/>
</dbReference>
<sequence>MLGSTYGLGRNLVLESPRRSAAAVVDSLAIADQPPGPLQPPSSTQVLGSQPRLPRDDADYSPRPETSTTQGPPGPQRTTGTSDVALTFDDGPNPDYTPQVLAILREYHVTATFCVVGQNAEAYPWLIQQIVAEGHTLCNHSWDHDMALGSRSPARIHSDLLRTNTAIQAAVPDAPIAWYRQPGGQWTRSVMAVAENLGMASLHWTVDPSDWRTPGADRITTRVLHDVQPGSIVLLHDAGGSRQGTVDALRRVLPDLTSRFHVNALPSAN</sequence>
<feature type="compositionally biased region" description="Basic and acidic residues" evidence="1">
    <location>
        <begin position="53"/>
        <end position="62"/>
    </location>
</feature>
<dbReference type="InterPro" id="IPR011330">
    <property type="entry name" value="Glyco_hydro/deAcase_b/a-brl"/>
</dbReference>
<protein>
    <submittedName>
        <fullName evidence="3">Polysaccharide deacetylase</fullName>
    </submittedName>
</protein>
<dbReference type="Pfam" id="PF01522">
    <property type="entry name" value="Polysacc_deac_1"/>
    <property type="match status" value="1"/>
</dbReference>
<dbReference type="InterPro" id="IPR002509">
    <property type="entry name" value="NODB_dom"/>
</dbReference>